<dbReference type="SUPFAM" id="SSF56300">
    <property type="entry name" value="Metallo-dependent phosphatases"/>
    <property type="match status" value="1"/>
</dbReference>
<dbReference type="InterPro" id="IPR004843">
    <property type="entry name" value="Calcineurin-like_PHP"/>
</dbReference>
<feature type="domain" description="Calcineurin-like phosphoesterase" evidence="4">
    <location>
        <begin position="159"/>
        <end position="379"/>
    </location>
</feature>
<accession>A0A1H9WBE1</accession>
<organism evidence="6 7">
    <name type="scientific">Salipaludibacillus aurantiacus</name>
    <dbReference type="NCBI Taxonomy" id="1601833"/>
    <lineage>
        <taxon>Bacteria</taxon>
        <taxon>Bacillati</taxon>
        <taxon>Bacillota</taxon>
        <taxon>Bacilli</taxon>
        <taxon>Bacillales</taxon>
        <taxon>Bacillaceae</taxon>
    </lineage>
</organism>
<evidence type="ECO:0000256" key="2">
    <source>
        <dbReference type="RuleBase" id="RU362119"/>
    </source>
</evidence>
<dbReference type="SUPFAM" id="SSF55816">
    <property type="entry name" value="5'-nucleotidase (syn. UDP-sugar hydrolase), C-terminal domain"/>
    <property type="match status" value="1"/>
</dbReference>
<feature type="domain" description="5'-Nucleotidase C-terminal" evidence="5">
    <location>
        <begin position="482"/>
        <end position="631"/>
    </location>
</feature>
<evidence type="ECO:0000256" key="3">
    <source>
        <dbReference type="SAM" id="MobiDB-lite"/>
    </source>
</evidence>
<gene>
    <name evidence="6" type="ORF">SAMN05518684_11582</name>
</gene>
<evidence type="ECO:0000313" key="6">
    <source>
        <dbReference type="EMBL" id="SES30783.1"/>
    </source>
</evidence>
<dbReference type="Pfam" id="PF00149">
    <property type="entry name" value="Metallophos"/>
    <property type="match status" value="1"/>
</dbReference>
<evidence type="ECO:0000256" key="1">
    <source>
        <dbReference type="ARBA" id="ARBA00022729"/>
    </source>
</evidence>
<evidence type="ECO:0000313" key="7">
    <source>
        <dbReference type="Proteomes" id="UP000198571"/>
    </source>
</evidence>
<evidence type="ECO:0000259" key="5">
    <source>
        <dbReference type="Pfam" id="PF02872"/>
    </source>
</evidence>
<proteinExistence type="inferred from homology"/>
<dbReference type="EMBL" id="FOGT01000015">
    <property type="protein sequence ID" value="SES30783.1"/>
    <property type="molecule type" value="Genomic_DNA"/>
</dbReference>
<dbReference type="Gene3D" id="3.90.780.10">
    <property type="entry name" value="5'-Nucleotidase, C-terminal domain"/>
    <property type="match status" value="1"/>
</dbReference>
<dbReference type="GO" id="GO:0000166">
    <property type="term" value="F:nucleotide binding"/>
    <property type="evidence" value="ECO:0007669"/>
    <property type="project" value="UniProtKB-KW"/>
</dbReference>
<dbReference type="Pfam" id="PF02872">
    <property type="entry name" value="5_nucleotid_C"/>
    <property type="match status" value="1"/>
</dbReference>
<keyword evidence="2" id="KW-0547">Nucleotide-binding</keyword>
<keyword evidence="7" id="KW-1185">Reference proteome</keyword>
<evidence type="ECO:0008006" key="8">
    <source>
        <dbReference type="Google" id="ProtNLM"/>
    </source>
</evidence>
<dbReference type="STRING" id="1601833.SAMN05518684_11582"/>
<dbReference type="GO" id="GO:0009166">
    <property type="term" value="P:nucleotide catabolic process"/>
    <property type="evidence" value="ECO:0007669"/>
    <property type="project" value="InterPro"/>
</dbReference>
<protein>
    <recommendedName>
        <fullName evidence="8">2',3'-cyclic-nucleotide 2'-phosphodiesterase / 3'-nucleotidase / 5'-nucleotidase</fullName>
    </recommendedName>
</protein>
<dbReference type="RefSeq" id="WP_218141997.1">
    <property type="nucleotide sequence ID" value="NZ_FOGT01000015.1"/>
</dbReference>
<keyword evidence="2" id="KW-0378">Hydrolase</keyword>
<dbReference type="AlphaFoldDB" id="A0A1H9WBE1"/>
<dbReference type="PANTHER" id="PTHR11575:SF24">
    <property type="entry name" value="5'-NUCLEOTIDASE"/>
    <property type="match status" value="1"/>
</dbReference>
<dbReference type="Gene3D" id="3.60.21.10">
    <property type="match status" value="1"/>
</dbReference>
<dbReference type="PANTHER" id="PTHR11575">
    <property type="entry name" value="5'-NUCLEOTIDASE-RELATED"/>
    <property type="match status" value="1"/>
</dbReference>
<dbReference type="PRINTS" id="PR01607">
    <property type="entry name" value="APYRASEFAMLY"/>
</dbReference>
<keyword evidence="1 2" id="KW-0732">Signal</keyword>
<dbReference type="InterPro" id="IPR008334">
    <property type="entry name" value="5'-Nucleotdase_C"/>
</dbReference>
<dbReference type="InterPro" id="IPR036907">
    <property type="entry name" value="5'-Nucleotdase_C_sf"/>
</dbReference>
<reference evidence="7" key="1">
    <citation type="submission" date="2016-10" db="EMBL/GenBank/DDBJ databases">
        <authorList>
            <person name="Varghese N."/>
            <person name="Submissions S."/>
        </authorList>
    </citation>
    <scope>NUCLEOTIDE SEQUENCE [LARGE SCALE GENOMIC DNA]</scope>
    <source>
        <strain evidence="7">S9</strain>
    </source>
</reference>
<dbReference type="GO" id="GO:0016787">
    <property type="term" value="F:hydrolase activity"/>
    <property type="evidence" value="ECO:0007669"/>
    <property type="project" value="UniProtKB-KW"/>
</dbReference>
<dbReference type="InterPro" id="IPR006179">
    <property type="entry name" value="5_nucleotidase/apyrase"/>
</dbReference>
<feature type="region of interest" description="Disordered" evidence="3">
    <location>
        <begin position="34"/>
        <end position="64"/>
    </location>
</feature>
<dbReference type="Proteomes" id="UP000198571">
    <property type="component" value="Unassembled WGS sequence"/>
</dbReference>
<dbReference type="InterPro" id="IPR029052">
    <property type="entry name" value="Metallo-depent_PP-like"/>
</dbReference>
<feature type="signal peptide" evidence="2">
    <location>
        <begin position="1"/>
        <end position="23"/>
    </location>
</feature>
<evidence type="ECO:0000259" key="4">
    <source>
        <dbReference type="Pfam" id="PF00149"/>
    </source>
</evidence>
<comment type="similarity">
    <text evidence="2">Belongs to the 5'-nucleotidase family.</text>
</comment>
<feature type="chain" id="PRO_5039750240" description="2',3'-cyclic-nucleotide 2'-phosphodiesterase / 3'-nucleotidase / 5'-nucleotidase" evidence="2">
    <location>
        <begin position="24"/>
        <end position="674"/>
    </location>
</feature>
<sequence length="674" mass="73124">MSNRFKKLRPFFAGVMTVSLVTAAFAPMESVSANPGKGNGQGNAAVEQQRGNSGNAPHGPKRDIEGVTMVDSTSFLVDFDKTYPKGIDINRMLEVEAELDDESVVEVELTDYGVSSDDRSLVTIEHANDDLDGLAGTLRINDFELDFDFADEEEMFSLNIFHTNDNHGRTNMFPQLVTTLNEAKETYGDGLLLDAGDVFSGTLYFNEFRGQDALEFMNMMEYDAFVFGNHEFDLGDPDEGHPELVEFVENAEFPFVGANMDFSGDPGFDHINQQGGISFGAEDGMIYDGIVKEVDGEQVGIFGINTEDTVDISSPMDVTFSNYAEAAQEMVDLFKEEGVNKIIALTHLGYDSDPSVGNDLLLASKVEGIDVIIGGHSHTEVSPPTVVTENEQGEEMEPTVVAQAGEYGKFLGVVNVTFDENGVVVDSDGELMAAGDRDPDPEAAEMLEPYTQAIEELQNEPAGSYLVNDLPNPRHGDGDEVSVRANETALGNLITDAQLNAALKANEDTIMALQNGGGIRAPISAGEVTIGQLIEVQPFGNRLTLLELSGEELMQAFETSVFDAPAENGGFLHVSAGTRLTYDSDLDPGERVVSLEIEVDGEYVDIEQDEMYTIATNNFTATGGDGYEVFAQAYEDGRGTIVGNTDWEMLRDYMAELGNVDYSVEGRIVNLAAQ</sequence>
<name>A0A1H9WBE1_9BACI</name>